<gene>
    <name evidence="4" type="ORF">D0Y50_19345</name>
</gene>
<sequence>MPSRSKKTRKVGLIGVRKDPDRKPRTAIQQSKKKGKGKPSGTRNTQEQQTGGGTSGKLNTDPRHGSKKPIQLVQTETRKFANPAEELAALEADAKLMQLLDKIDEEKPVSKAEQRYVDDKLERHRMLCELLGIEPEEDIEEDDDEEDPLDKLDAINMDEFKK</sequence>
<feature type="compositionally biased region" description="Acidic residues" evidence="3">
    <location>
        <begin position="134"/>
        <end position="148"/>
    </location>
</feature>
<dbReference type="NCBIfam" id="NF003560">
    <property type="entry name" value="PRK05244.1-1"/>
    <property type="match status" value="1"/>
</dbReference>
<feature type="region of interest" description="Disordered" evidence="3">
    <location>
        <begin position="1"/>
        <end position="78"/>
    </location>
</feature>
<evidence type="ECO:0000313" key="5">
    <source>
        <dbReference type="Proteomes" id="UP000262073"/>
    </source>
</evidence>
<dbReference type="GO" id="GO:0005096">
    <property type="term" value="F:GTPase activator activity"/>
    <property type="evidence" value="ECO:0007669"/>
    <property type="project" value="UniProtKB-KW"/>
</dbReference>
<evidence type="ECO:0000313" key="4">
    <source>
        <dbReference type="EMBL" id="AXR08315.1"/>
    </source>
</evidence>
<feature type="compositionally biased region" description="Basic and acidic residues" evidence="3">
    <location>
        <begin position="149"/>
        <end position="162"/>
    </location>
</feature>
<dbReference type="InterPro" id="IPR007336">
    <property type="entry name" value="YihI"/>
</dbReference>
<evidence type="ECO:0000256" key="1">
    <source>
        <dbReference type="ARBA" id="ARBA00022468"/>
    </source>
</evidence>
<protein>
    <submittedName>
        <fullName evidence="4">GTPase-activating protein</fullName>
    </submittedName>
</protein>
<feature type="region of interest" description="Disordered" evidence="3">
    <location>
        <begin position="134"/>
        <end position="162"/>
    </location>
</feature>
<proteinExistence type="predicted"/>
<dbReference type="EMBL" id="CP031769">
    <property type="protein sequence ID" value="AXR08315.1"/>
    <property type="molecule type" value="Genomic_DNA"/>
</dbReference>
<evidence type="ECO:0000256" key="3">
    <source>
        <dbReference type="SAM" id="MobiDB-lite"/>
    </source>
</evidence>
<dbReference type="KEGG" id="salm:D0Y50_19345"/>
<keyword evidence="5" id="KW-1185">Reference proteome</keyword>
<keyword evidence="1" id="KW-0343">GTPase activation</keyword>
<dbReference type="RefSeq" id="WP_108568618.1">
    <property type="nucleotide sequence ID" value="NZ_CP031769.1"/>
</dbReference>
<reference evidence="4 5" key="1">
    <citation type="submission" date="2018-08" db="EMBL/GenBank/DDBJ databases">
        <title>Salinimonas sediminis sp. nov., a piezophilic bacterium isolated from a deep-sea sediment sample from the New Britain Trench.</title>
        <authorList>
            <person name="Cao J."/>
        </authorList>
    </citation>
    <scope>NUCLEOTIDE SEQUENCE [LARGE SCALE GENOMIC DNA]</scope>
    <source>
        <strain evidence="4 5">N102</strain>
    </source>
</reference>
<accession>A0A346NS08</accession>
<feature type="compositionally biased region" description="Basic residues" evidence="3">
    <location>
        <begin position="1"/>
        <end position="10"/>
    </location>
</feature>
<dbReference type="AlphaFoldDB" id="A0A346NS08"/>
<dbReference type="OrthoDB" id="5677577at2"/>
<dbReference type="Proteomes" id="UP000262073">
    <property type="component" value="Chromosome"/>
</dbReference>
<organism evidence="4 5">
    <name type="scientific">Salinimonas sediminis</name>
    <dbReference type="NCBI Taxonomy" id="2303538"/>
    <lineage>
        <taxon>Bacteria</taxon>
        <taxon>Pseudomonadati</taxon>
        <taxon>Pseudomonadota</taxon>
        <taxon>Gammaproteobacteria</taxon>
        <taxon>Alteromonadales</taxon>
        <taxon>Alteromonadaceae</taxon>
        <taxon>Alteromonas/Salinimonas group</taxon>
        <taxon>Salinimonas</taxon>
    </lineage>
</organism>
<keyword evidence="2" id="KW-0690">Ribosome biogenesis</keyword>
<name>A0A346NS08_9ALTE</name>
<dbReference type="GO" id="GO:0042254">
    <property type="term" value="P:ribosome biogenesis"/>
    <property type="evidence" value="ECO:0007669"/>
    <property type="project" value="UniProtKB-KW"/>
</dbReference>
<evidence type="ECO:0000256" key="2">
    <source>
        <dbReference type="ARBA" id="ARBA00022517"/>
    </source>
</evidence>
<dbReference type="Pfam" id="PF04220">
    <property type="entry name" value="YihI"/>
    <property type="match status" value="1"/>
</dbReference>